<dbReference type="Proteomes" id="UP000827872">
    <property type="component" value="Linkage Group LG15"/>
</dbReference>
<proteinExistence type="predicted"/>
<reference evidence="1" key="1">
    <citation type="submission" date="2021-08" db="EMBL/GenBank/DDBJ databases">
        <title>The first chromosome-level gecko genome reveals the dynamic sex chromosomes of Neotropical dwarf geckos (Sphaerodactylidae: Sphaerodactylus).</title>
        <authorList>
            <person name="Pinto B.J."/>
            <person name="Keating S.E."/>
            <person name="Gamble T."/>
        </authorList>
    </citation>
    <scope>NUCLEOTIDE SEQUENCE</scope>
    <source>
        <strain evidence="1">TG3544</strain>
    </source>
</reference>
<name>A0ACB8EWY7_9SAUR</name>
<evidence type="ECO:0000313" key="1">
    <source>
        <dbReference type="EMBL" id="KAH7997301.1"/>
    </source>
</evidence>
<keyword evidence="2" id="KW-1185">Reference proteome</keyword>
<dbReference type="EMBL" id="CM037628">
    <property type="protein sequence ID" value="KAH7997301.1"/>
    <property type="molecule type" value="Genomic_DNA"/>
</dbReference>
<accession>A0ACB8EWY7</accession>
<gene>
    <name evidence="1" type="ORF">K3G42_014594</name>
</gene>
<organism evidence="1 2">
    <name type="scientific">Sphaerodactylus townsendi</name>
    <dbReference type="NCBI Taxonomy" id="933632"/>
    <lineage>
        <taxon>Eukaryota</taxon>
        <taxon>Metazoa</taxon>
        <taxon>Chordata</taxon>
        <taxon>Craniata</taxon>
        <taxon>Vertebrata</taxon>
        <taxon>Euteleostomi</taxon>
        <taxon>Lepidosauria</taxon>
        <taxon>Squamata</taxon>
        <taxon>Bifurcata</taxon>
        <taxon>Gekkota</taxon>
        <taxon>Sphaerodactylidae</taxon>
        <taxon>Sphaerodactylus</taxon>
    </lineage>
</organism>
<sequence>MATYKIRVATGDFLCGGTLDSVAVTLVGTQGESPKFHLDKCGKDFSPGAVDEYVVQSEQDLGPILLVRLHKERYGIFPPTRWNCSFVEVTGPSEEVYRFPCYQWIVGYATLELREGAAKTISKDADNQVFLRHRTEELRAKQQAFRYKEFQPGWPKCLDVATVDDLHPNYQYSSTKTSTLEVNMATGQVELKLKGLLDCKSSWNKLDDIRRSFWFHRSPATEYVSTHWDEDAFFGYQYINGVNPVTIRKCTEIPAKFPVTHEMVAKSLENHTTLDQELEQKGNLFLVDCEILEGVPATELNGRRQHITAPICLLRLTPQGELLPIAIQLTQQPGPESPIFLPSDSEWDWALAKFWVRNSTFHIHEVLTHLLYTHLMAEVFTLATIRHLPMCHPLYKLLIPHTRYTLHINVLGRVRLFGPGGLIDEATATGFHGLSVLLAKGLSALTYSTLCLPDDLKERGVESLPNYYYKEDGMKLWEAIHSFVSGIVSLYYPDDISVREDPELQAWVAEIFDKALLGRESSGFPSHLETIAELTKYLTMVIFTGSIRHASVNNGQFDFGAWMPNYPSSMRKPPPKAKGNATFESNLETLPDVSTTCRSLFILWLLSKEPGDRRPLGCYPAEHFTEEEPKQVIATFQNRLAQISKEIEERNRHLPLPYNYLNPPEIENSTSI</sequence>
<protein>
    <submittedName>
        <fullName evidence="1">Uncharacterized protein</fullName>
    </submittedName>
</protein>
<evidence type="ECO:0000313" key="2">
    <source>
        <dbReference type="Proteomes" id="UP000827872"/>
    </source>
</evidence>
<comment type="caution">
    <text evidence="1">The sequence shown here is derived from an EMBL/GenBank/DDBJ whole genome shotgun (WGS) entry which is preliminary data.</text>
</comment>